<dbReference type="CDD" id="cd01116">
    <property type="entry name" value="P_permease"/>
    <property type="match status" value="1"/>
</dbReference>
<dbReference type="InterPro" id="IPR004680">
    <property type="entry name" value="Cit_transptr-like_dom"/>
</dbReference>
<feature type="transmembrane region" description="Helical" evidence="8">
    <location>
        <begin position="90"/>
        <end position="115"/>
    </location>
</feature>
<name>R4KLC1_9FIRM</name>
<feature type="transmembrane region" description="Helical" evidence="8">
    <location>
        <begin position="399"/>
        <end position="421"/>
    </location>
</feature>
<keyword evidence="4" id="KW-1003">Cell membrane</keyword>
<keyword evidence="11" id="KW-1185">Reference proteome</keyword>
<feature type="transmembrane region" description="Helical" evidence="8">
    <location>
        <begin position="168"/>
        <end position="191"/>
    </location>
</feature>
<gene>
    <name evidence="10" type="ORF">Desgi_4206</name>
</gene>
<evidence type="ECO:0000256" key="5">
    <source>
        <dbReference type="ARBA" id="ARBA00022692"/>
    </source>
</evidence>
<reference evidence="10 11" key="1">
    <citation type="submission" date="2012-01" db="EMBL/GenBank/DDBJ databases">
        <title>Complete sequence of Desulfotomaculum gibsoniae DSM 7213.</title>
        <authorList>
            <consortium name="US DOE Joint Genome Institute"/>
            <person name="Lucas S."/>
            <person name="Han J."/>
            <person name="Lapidus A."/>
            <person name="Cheng J.-F."/>
            <person name="Goodwin L."/>
            <person name="Pitluck S."/>
            <person name="Peters L."/>
            <person name="Ovchinnikova G."/>
            <person name="Teshima H."/>
            <person name="Detter J.C."/>
            <person name="Han C."/>
            <person name="Tapia R."/>
            <person name="Land M."/>
            <person name="Hauser L."/>
            <person name="Kyrpides N."/>
            <person name="Ivanova N."/>
            <person name="Pagani I."/>
            <person name="Parshina S."/>
            <person name="Plugge C."/>
            <person name="Muyzer G."/>
            <person name="Kuever J."/>
            <person name="Ivanova A."/>
            <person name="Nazina T."/>
            <person name="Klenk H.-P."/>
            <person name="Brambilla E."/>
            <person name="Spring S."/>
            <person name="Stams A.F."/>
            <person name="Woyke T."/>
        </authorList>
    </citation>
    <scope>NUCLEOTIDE SEQUENCE [LARGE SCALE GENOMIC DNA]</scope>
    <source>
        <strain evidence="10 11">DSM 7213</strain>
    </source>
</reference>
<evidence type="ECO:0000256" key="6">
    <source>
        <dbReference type="ARBA" id="ARBA00022989"/>
    </source>
</evidence>
<proteinExistence type="inferred from homology"/>
<dbReference type="Proteomes" id="UP000013520">
    <property type="component" value="Chromosome"/>
</dbReference>
<evidence type="ECO:0000256" key="2">
    <source>
        <dbReference type="ARBA" id="ARBA00009843"/>
    </source>
</evidence>
<feature type="transmembrane region" description="Helical" evidence="8">
    <location>
        <begin position="354"/>
        <end position="379"/>
    </location>
</feature>
<feature type="domain" description="Citrate transporter-like" evidence="9">
    <location>
        <begin position="12"/>
        <end position="362"/>
    </location>
</feature>
<evidence type="ECO:0000256" key="8">
    <source>
        <dbReference type="SAM" id="Phobius"/>
    </source>
</evidence>
<dbReference type="InterPro" id="IPR051475">
    <property type="entry name" value="Diverse_Ion_Transporter"/>
</dbReference>
<dbReference type="GO" id="GO:0005886">
    <property type="term" value="C:plasma membrane"/>
    <property type="evidence" value="ECO:0007669"/>
    <property type="project" value="UniProtKB-SubCell"/>
</dbReference>
<dbReference type="PANTHER" id="PTHR43568:SF1">
    <property type="entry name" value="P PROTEIN"/>
    <property type="match status" value="1"/>
</dbReference>
<dbReference type="KEGG" id="dgi:Desgi_4206"/>
<dbReference type="HOGENOM" id="CLU_011920_4_0_9"/>
<sequence>MSLAITIFICTYVLIIFGLVHRTAAAFAGAVLMLALRVINPTQAFNSIDFDTVGLLTGMMIIMGITRRTGLFEFLAIKAAQGVKGEPIRILSSLCLITAFFSAFLDNVTTVMLIIPVTFAITQQLRINPVPFLIAIIIASNIGGTATLVGDPPNIMISGFTGLGFMDFVANLLPAVLLIYIIIISVIKFLYRYQITTFPSLQMRLMSLNAADELNDRALLRKCLAVIFVTVLGFVLHQQIRLEPALIAMVSACVLLFISKSSVLRSLKYVEWSVIVFFISLFIMIGAMEQIGLFEKLAGVGLDITGGHILPTALIILWLSAILSAFVDNIPFVGAMIPLIQDMGRLGEIYDLNFLWWSLSLGSCLGGNGTAIGASANVVVIGMAEKRGIHISFIDFMKVAFPLMITTILISTGYLFGWYYINIMR</sequence>
<feature type="transmembrane region" description="Helical" evidence="8">
    <location>
        <begin position="6"/>
        <end position="36"/>
    </location>
</feature>
<feature type="transmembrane region" description="Helical" evidence="8">
    <location>
        <begin position="48"/>
        <end position="66"/>
    </location>
</feature>
<evidence type="ECO:0000256" key="3">
    <source>
        <dbReference type="ARBA" id="ARBA00022448"/>
    </source>
</evidence>
<comment type="subcellular location">
    <subcellularLocation>
        <location evidence="1">Cell membrane</location>
        <topology evidence="1">Multi-pass membrane protein</topology>
    </subcellularLocation>
</comment>
<feature type="transmembrane region" description="Helical" evidence="8">
    <location>
        <begin position="308"/>
        <end position="333"/>
    </location>
</feature>
<evidence type="ECO:0000313" key="10">
    <source>
        <dbReference type="EMBL" id="AGL03459.1"/>
    </source>
</evidence>
<feature type="transmembrane region" description="Helical" evidence="8">
    <location>
        <begin position="242"/>
        <end position="258"/>
    </location>
</feature>
<keyword evidence="5 8" id="KW-0812">Transmembrane</keyword>
<dbReference type="PANTHER" id="PTHR43568">
    <property type="entry name" value="P PROTEIN"/>
    <property type="match status" value="1"/>
</dbReference>
<organism evidence="10 11">
    <name type="scientific">Desulfoscipio gibsoniae DSM 7213</name>
    <dbReference type="NCBI Taxonomy" id="767817"/>
    <lineage>
        <taxon>Bacteria</taxon>
        <taxon>Bacillati</taxon>
        <taxon>Bacillota</taxon>
        <taxon>Clostridia</taxon>
        <taxon>Eubacteriales</taxon>
        <taxon>Desulfallaceae</taxon>
        <taxon>Desulfoscipio</taxon>
    </lineage>
</organism>
<feature type="transmembrane region" description="Helical" evidence="8">
    <location>
        <begin position="127"/>
        <end position="148"/>
    </location>
</feature>
<keyword evidence="3" id="KW-0813">Transport</keyword>
<dbReference type="AlphaFoldDB" id="R4KLC1"/>
<dbReference type="STRING" id="767817.Desgi_4206"/>
<evidence type="ECO:0000256" key="4">
    <source>
        <dbReference type="ARBA" id="ARBA00022475"/>
    </source>
</evidence>
<accession>R4KLC1</accession>
<dbReference type="EMBL" id="CP003273">
    <property type="protein sequence ID" value="AGL03459.1"/>
    <property type="molecule type" value="Genomic_DNA"/>
</dbReference>
<dbReference type="eggNOG" id="COG1055">
    <property type="taxonomic scope" value="Bacteria"/>
</dbReference>
<evidence type="ECO:0000256" key="1">
    <source>
        <dbReference type="ARBA" id="ARBA00004651"/>
    </source>
</evidence>
<evidence type="ECO:0000313" key="11">
    <source>
        <dbReference type="Proteomes" id="UP000013520"/>
    </source>
</evidence>
<keyword evidence="6 8" id="KW-1133">Transmembrane helix</keyword>
<protein>
    <submittedName>
        <fullName evidence="10">Na+/H+ antiporter NhaD-like permease</fullName>
    </submittedName>
</protein>
<dbReference type="InterPro" id="IPR000802">
    <property type="entry name" value="Arsenical_pump_ArsB"/>
</dbReference>
<dbReference type="GO" id="GO:0015105">
    <property type="term" value="F:arsenite transmembrane transporter activity"/>
    <property type="evidence" value="ECO:0007669"/>
    <property type="project" value="InterPro"/>
</dbReference>
<keyword evidence="7 8" id="KW-0472">Membrane</keyword>
<dbReference type="Pfam" id="PF03600">
    <property type="entry name" value="CitMHS"/>
    <property type="match status" value="1"/>
</dbReference>
<dbReference type="OrthoDB" id="9765532at2"/>
<evidence type="ECO:0000259" key="9">
    <source>
        <dbReference type="Pfam" id="PF03600"/>
    </source>
</evidence>
<comment type="similarity">
    <text evidence="2">Belongs to the CitM (TC 2.A.11) transporter family.</text>
</comment>
<evidence type="ECO:0000256" key="7">
    <source>
        <dbReference type="ARBA" id="ARBA00023136"/>
    </source>
</evidence>
<feature type="transmembrane region" description="Helical" evidence="8">
    <location>
        <begin position="219"/>
        <end position="236"/>
    </location>
</feature>
<feature type="transmembrane region" description="Helical" evidence="8">
    <location>
        <begin position="270"/>
        <end position="288"/>
    </location>
</feature>
<dbReference type="RefSeq" id="WP_006521494.1">
    <property type="nucleotide sequence ID" value="NC_021184.1"/>
</dbReference>
<dbReference type="PRINTS" id="PR00758">
    <property type="entry name" value="ARSENICPUMP"/>
</dbReference>